<dbReference type="GO" id="GO:0032259">
    <property type="term" value="P:methylation"/>
    <property type="evidence" value="ECO:0007669"/>
    <property type="project" value="UniProtKB-KW"/>
</dbReference>
<dbReference type="RefSeq" id="WP_173040936.1">
    <property type="nucleotide sequence ID" value="NZ_AP022870.1"/>
</dbReference>
<evidence type="ECO:0000256" key="14">
    <source>
        <dbReference type="PIRSR" id="PIRSR000382-3"/>
    </source>
</evidence>
<evidence type="ECO:0000256" key="4">
    <source>
        <dbReference type="ARBA" id="ARBA00012034"/>
    </source>
</evidence>
<evidence type="ECO:0000256" key="9">
    <source>
        <dbReference type="ARBA" id="ARBA00022737"/>
    </source>
</evidence>
<dbReference type="UniPathway" id="UPA00051">
    <property type="reaction ID" value="UER00082"/>
</dbReference>
<dbReference type="GO" id="GO:0008270">
    <property type="term" value="F:zinc ion binding"/>
    <property type="evidence" value="ECO:0007669"/>
    <property type="project" value="InterPro"/>
</dbReference>
<comment type="similarity">
    <text evidence="3">Belongs to the vitamin-B12 independent methionine synthase family.</text>
</comment>
<evidence type="ECO:0000256" key="8">
    <source>
        <dbReference type="ARBA" id="ARBA00022723"/>
    </source>
</evidence>
<keyword evidence="7 17" id="KW-0808">Transferase</keyword>
<dbReference type="CDD" id="cd03312">
    <property type="entry name" value="CIMS_N_terminal_like"/>
    <property type="match status" value="1"/>
</dbReference>
<keyword evidence="11" id="KW-0486">Methionine biosynthesis</keyword>
<evidence type="ECO:0000259" key="16">
    <source>
        <dbReference type="Pfam" id="PF08267"/>
    </source>
</evidence>
<feature type="binding site" evidence="12">
    <location>
        <position position="452"/>
    </location>
    <ligand>
        <name>L-methionine</name>
        <dbReference type="ChEBI" id="CHEBI:57844"/>
    </ligand>
</feature>
<feature type="binding site" evidence="12">
    <location>
        <position position="529"/>
    </location>
    <ligand>
        <name>5-methyltetrahydropteroyltri-L-glutamate</name>
        <dbReference type="ChEBI" id="CHEBI:58207"/>
    </ligand>
</feature>
<sequence length="719" mass="78381">MLTHSTILGYPRIGPRRELKRALEAYWDGRLSRDDFDRVGADLRADTWRRLAALRLGELPANTFSEYDHVLDTAVLLDAVPDRYRAAADPYVAMARGADGLPPLRMTKWFDTNYHYLVPEIGVDTPLRLAGDKPIREVREAQALGFDTRPVVVGPVTFLLLSEPAPGSPAGFSPLDRLDDALDAYADLLAALRAEGVEWVQLDEPALVTGEGVAEARRAYDRLGALTDRPKLLVASYYGELGDALPALAATGIEAIGLDLVRGGPVDPAALGGKTLVAGVVSGRDVWRTDLDAALHELSRYPDVVVSTSCSLLHVPYDLDAETDLDPALRERLAFADQKVAEVVALADRLARGERGVAPTARTAASDARSTLDSRAPYPERAASQAVHLGLPELPVTTIGSFPQTGELRAARAALAAGTLDVPGYERLIEAEIERVIRLQERLGIDVLVHGEPERNDMVQYFAEHLDGFATTRFGWVQSYGSRCTRPPIIHGDVRRTAPITVRWTRYAQSLTERPVKGMLTGPVTIVAWSFVRRDIPLRDVVGQVAEAVREEVRDLAVAGTSIIQVDEPALRELLPLRRERQDEYLQWAVAAYRHATSSAGDHTQIHTHLCYSNASEVVEAIDGLDADVTTIESARSGGRILGQLDGFGRGLGPGVYDIHSPRVPGAEEVGDLLDAVLKVVPAERVWVNPDCGLKTRTYPQVEAALTNLVTAARERRAD</sequence>
<proteinExistence type="inferred from homology"/>
<dbReference type="EC" id="2.1.1.14" evidence="4"/>
<keyword evidence="18" id="KW-1185">Reference proteome</keyword>
<organism evidence="17 18">
    <name type="scientific">Phytohabitans flavus</name>
    <dbReference type="NCBI Taxonomy" id="1076124"/>
    <lineage>
        <taxon>Bacteria</taxon>
        <taxon>Bacillati</taxon>
        <taxon>Actinomycetota</taxon>
        <taxon>Actinomycetes</taxon>
        <taxon>Micromonosporales</taxon>
        <taxon>Micromonosporaceae</taxon>
    </lineage>
</organism>
<feature type="binding site" evidence="13">
    <location>
        <position position="611"/>
    </location>
    <ligand>
        <name>Zn(2+)</name>
        <dbReference type="ChEBI" id="CHEBI:29105"/>
        <label>1</label>
        <note>catalytic</note>
    </ligand>
</feature>
<dbReference type="GO" id="GO:0003871">
    <property type="term" value="F:5-methyltetrahydropteroyltriglutamate-homocysteine S-methyltransferase activity"/>
    <property type="evidence" value="ECO:0007669"/>
    <property type="project" value="UniProtKB-EC"/>
</dbReference>
<gene>
    <name evidence="17" type="primary">metE_3</name>
    <name evidence="17" type="ORF">Pflav_073280</name>
</gene>
<feature type="binding site" evidence="13">
    <location>
        <position position="633"/>
    </location>
    <ligand>
        <name>Zn(2+)</name>
        <dbReference type="ChEBI" id="CHEBI:29105"/>
        <label>1</label>
        <note>catalytic</note>
    </ligand>
</feature>
<dbReference type="AlphaFoldDB" id="A0A6F8Y4K9"/>
<keyword evidence="8 13" id="KW-0479">Metal-binding</keyword>
<dbReference type="Proteomes" id="UP000502508">
    <property type="component" value="Chromosome"/>
</dbReference>
<evidence type="ECO:0000256" key="1">
    <source>
        <dbReference type="ARBA" id="ARBA00002777"/>
    </source>
</evidence>
<feature type="binding site" evidence="12">
    <location>
        <begin position="399"/>
        <end position="401"/>
    </location>
    <ligand>
        <name>L-methionine</name>
        <dbReference type="ChEBI" id="CHEBI:57844"/>
    </ligand>
</feature>
<keyword evidence="9" id="KW-0677">Repeat</keyword>
<reference evidence="17 18" key="2">
    <citation type="submission" date="2020-03" db="EMBL/GenBank/DDBJ databases">
        <authorList>
            <person name="Ichikawa N."/>
            <person name="Kimura A."/>
            <person name="Kitahashi Y."/>
            <person name="Uohara A."/>
        </authorList>
    </citation>
    <scope>NUCLEOTIDE SEQUENCE [LARGE SCALE GENOMIC DNA]</scope>
    <source>
        <strain evidence="17 18">NBRC 107702</strain>
    </source>
</reference>
<feature type="binding site" evidence="12">
    <location>
        <begin position="399"/>
        <end position="401"/>
    </location>
    <ligand>
        <name>L-homocysteine</name>
        <dbReference type="ChEBI" id="CHEBI:58199"/>
    </ligand>
</feature>
<feature type="binding site" evidence="13">
    <location>
        <position position="609"/>
    </location>
    <ligand>
        <name>Zn(2+)</name>
        <dbReference type="ChEBI" id="CHEBI:29105"/>
        <label>1</label>
        <note>catalytic</note>
    </ligand>
</feature>
<dbReference type="InterPro" id="IPR013215">
    <property type="entry name" value="Cbl-indep_Met_Synth_N"/>
</dbReference>
<evidence type="ECO:0000259" key="15">
    <source>
        <dbReference type="Pfam" id="PF01717"/>
    </source>
</evidence>
<dbReference type="Gene3D" id="3.20.20.210">
    <property type="match status" value="2"/>
</dbReference>
<evidence type="ECO:0000256" key="3">
    <source>
        <dbReference type="ARBA" id="ARBA00009553"/>
    </source>
</evidence>
<accession>A0A6F8Y4K9</accession>
<dbReference type="EMBL" id="AP022870">
    <property type="protein sequence ID" value="BCB80918.1"/>
    <property type="molecule type" value="Genomic_DNA"/>
</dbReference>
<feature type="binding site" evidence="12">
    <location>
        <begin position="483"/>
        <end position="484"/>
    </location>
    <ligand>
        <name>5-methyltetrahydropteroyltri-L-glutamate</name>
        <dbReference type="ChEBI" id="CHEBI:58207"/>
    </ligand>
</feature>
<evidence type="ECO:0000256" key="13">
    <source>
        <dbReference type="PIRSR" id="PIRSR000382-2"/>
    </source>
</evidence>
<dbReference type="InterPro" id="IPR038071">
    <property type="entry name" value="UROD/MetE-like_sf"/>
</dbReference>
<feature type="binding site" evidence="12">
    <location>
        <position position="113"/>
    </location>
    <ligand>
        <name>5-methyltetrahydropteroyltri-L-glutamate</name>
        <dbReference type="ChEBI" id="CHEBI:58207"/>
    </ligand>
</feature>
<dbReference type="Pfam" id="PF01717">
    <property type="entry name" value="Meth_synt_2"/>
    <property type="match status" value="1"/>
</dbReference>
<evidence type="ECO:0000256" key="10">
    <source>
        <dbReference type="ARBA" id="ARBA00022833"/>
    </source>
</evidence>
<comment type="pathway">
    <text evidence="2">Amino-acid biosynthesis; L-methionine biosynthesis via de novo pathway; L-methionine from L-homocysteine (MetE route): step 1/1.</text>
</comment>
<dbReference type="InterPro" id="IPR002629">
    <property type="entry name" value="Met_Synth_C/arc"/>
</dbReference>
<dbReference type="KEGG" id="pfla:Pflav_073280"/>
<evidence type="ECO:0000256" key="12">
    <source>
        <dbReference type="PIRSR" id="PIRSR000382-1"/>
    </source>
</evidence>
<keyword evidence="5 17" id="KW-0489">Methyltransferase</keyword>
<feature type="binding site" evidence="13">
    <location>
        <position position="692"/>
    </location>
    <ligand>
        <name>Zn(2+)</name>
        <dbReference type="ChEBI" id="CHEBI:29105"/>
        <label>1</label>
        <note>catalytic</note>
    </ligand>
</feature>
<dbReference type="InterPro" id="IPR006276">
    <property type="entry name" value="Cobalamin-indep_Met_synthase"/>
</dbReference>
<feature type="binding site" evidence="12">
    <location>
        <position position="567"/>
    </location>
    <ligand>
        <name>5-methyltetrahydropteroyltri-L-glutamate</name>
        <dbReference type="ChEBI" id="CHEBI:58207"/>
    </ligand>
</feature>
<dbReference type="CDD" id="cd03311">
    <property type="entry name" value="CIMS_C_terminal_like"/>
    <property type="match status" value="1"/>
</dbReference>
<feature type="binding site" evidence="12">
    <location>
        <position position="20"/>
    </location>
    <ligand>
        <name>5-methyltetrahydropteroyltri-L-glutamate</name>
        <dbReference type="ChEBI" id="CHEBI:58207"/>
    </ligand>
</feature>
<dbReference type="Pfam" id="PF08267">
    <property type="entry name" value="Meth_synt_1"/>
    <property type="match status" value="1"/>
</dbReference>
<evidence type="ECO:0000256" key="5">
    <source>
        <dbReference type="ARBA" id="ARBA00022603"/>
    </source>
</evidence>
<feature type="domain" description="Cobalamin-independent methionine synthase MetE N-terminal" evidence="16">
    <location>
        <begin position="5"/>
        <end position="300"/>
    </location>
</feature>
<evidence type="ECO:0000313" key="17">
    <source>
        <dbReference type="EMBL" id="BCB80918.1"/>
    </source>
</evidence>
<evidence type="ECO:0000256" key="11">
    <source>
        <dbReference type="ARBA" id="ARBA00023167"/>
    </source>
</evidence>
<evidence type="ECO:0000256" key="6">
    <source>
        <dbReference type="ARBA" id="ARBA00022605"/>
    </source>
</evidence>
<evidence type="ECO:0000256" key="7">
    <source>
        <dbReference type="ARBA" id="ARBA00022679"/>
    </source>
</evidence>
<evidence type="ECO:0000256" key="2">
    <source>
        <dbReference type="ARBA" id="ARBA00004681"/>
    </source>
</evidence>
<feature type="active site" description="Proton donor" evidence="14">
    <location>
        <position position="660"/>
    </location>
</feature>
<dbReference type="SUPFAM" id="SSF51726">
    <property type="entry name" value="UROD/MetE-like"/>
    <property type="match status" value="2"/>
</dbReference>
<dbReference type="PIRSF" id="PIRSF000382">
    <property type="entry name" value="MeTrfase_B12_ind"/>
    <property type="match status" value="1"/>
</dbReference>
<comment type="cofactor">
    <cofactor evidence="13">
        <name>Zn(2+)</name>
        <dbReference type="ChEBI" id="CHEBI:29105"/>
    </cofactor>
    <text evidence="13">Binds 2 Zn(2+) ions per subunit.</text>
</comment>
<dbReference type="PANTHER" id="PTHR30519">
    <property type="entry name" value="5-METHYLTETRAHYDROPTEROYLTRIGLUTAMATE--HOMOCYSTEINE METHYLTRANSFERASE"/>
    <property type="match status" value="1"/>
</dbReference>
<feature type="domain" description="Cobalamin-independent methionine synthase MetE C-terminal/archaeal" evidence="15">
    <location>
        <begin position="394"/>
        <end position="714"/>
    </location>
</feature>
<keyword evidence="10 13" id="KW-0862">Zinc</keyword>
<keyword evidence="6" id="KW-0028">Amino-acid biosynthesis</keyword>
<reference evidence="17 18" key="1">
    <citation type="submission" date="2020-03" db="EMBL/GenBank/DDBJ databases">
        <title>Whole genome shotgun sequence of Phytohabitans flavus NBRC 107702.</title>
        <authorList>
            <person name="Komaki H."/>
            <person name="Tamura T."/>
        </authorList>
    </citation>
    <scope>NUCLEOTIDE SEQUENCE [LARGE SCALE GENOMIC DNA]</scope>
    <source>
        <strain evidence="17 18">NBRC 107702</strain>
    </source>
</reference>
<dbReference type="GO" id="GO:0009086">
    <property type="term" value="P:methionine biosynthetic process"/>
    <property type="evidence" value="ECO:0007669"/>
    <property type="project" value="UniProtKB-KW"/>
</dbReference>
<name>A0A6F8Y4K9_9ACTN</name>
<dbReference type="NCBIfam" id="NF003556">
    <property type="entry name" value="PRK05222.1"/>
    <property type="match status" value="1"/>
</dbReference>
<protein>
    <recommendedName>
        <fullName evidence="4">5-methyltetrahydropteroyltriglutamate--homocysteine S-methyltransferase</fullName>
        <ecNumber evidence="4">2.1.1.14</ecNumber>
    </recommendedName>
</protein>
<evidence type="ECO:0000313" key="18">
    <source>
        <dbReference type="Proteomes" id="UP000502508"/>
    </source>
</evidence>
<comment type="function">
    <text evidence="1">Catalyzes the transfer of a methyl group from 5-methyltetrahydrofolate to homocysteine resulting in methionine formation.</text>
</comment>